<accession>A0A813G6G1</accession>
<dbReference type="Gene3D" id="3.30.310.210">
    <property type="match status" value="1"/>
</dbReference>
<evidence type="ECO:0000259" key="4">
    <source>
        <dbReference type="SMART" id="SM00322"/>
    </source>
</evidence>
<dbReference type="AlphaFoldDB" id="A0A813G6G1"/>
<feature type="domain" description="K Homology" evidence="4">
    <location>
        <begin position="46"/>
        <end position="132"/>
    </location>
</feature>
<dbReference type="OMA" id="INEFVQC"/>
<evidence type="ECO:0000256" key="1">
    <source>
        <dbReference type="ARBA" id="ARBA00022737"/>
    </source>
</evidence>
<dbReference type="Proteomes" id="UP000654075">
    <property type="component" value="Unassembled WGS sequence"/>
</dbReference>
<evidence type="ECO:0000313" key="6">
    <source>
        <dbReference type="Proteomes" id="UP000654075"/>
    </source>
</evidence>
<dbReference type="OrthoDB" id="441329at2759"/>
<comment type="caution">
    <text evidence="5">The sequence shown here is derived from an EMBL/GenBank/DDBJ whole genome shotgun (WGS) entry which is preliminary data.</text>
</comment>
<gene>
    <name evidence="5" type="ORF">PGLA1383_LOCUS39969</name>
</gene>
<dbReference type="Gene3D" id="3.30.1370.10">
    <property type="entry name" value="K Homology domain, type 1"/>
    <property type="match status" value="1"/>
</dbReference>
<dbReference type="InterPro" id="IPR036612">
    <property type="entry name" value="KH_dom_type_1_sf"/>
</dbReference>
<proteinExistence type="predicted"/>
<feature type="compositionally biased region" description="Low complexity" evidence="3">
    <location>
        <begin position="320"/>
        <end position="333"/>
    </location>
</feature>
<reference evidence="5" key="1">
    <citation type="submission" date="2021-02" db="EMBL/GenBank/DDBJ databases">
        <authorList>
            <person name="Dougan E. K."/>
            <person name="Rhodes N."/>
            <person name="Thang M."/>
            <person name="Chan C."/>
        </authorList>
    </citation>
    <scope>NUCLEOTIDE SEQUENCE</scope>
</reference>
<dbReference type="CDD" id="cd00105">
    <property type="entry name" value="KH-I"/>
    <property type="match status" value="1"/>
</dbReference>
<dbReference type="Pfam" id="PF00013">
    <property type="entry name" value="KH_1"/>
    <property type="match status" value="2"/>
</dbReference>
<feature type="region of interest" description="Disordered" evidence="3">
    <location>
        <begin position="451"/>
        <end position="471"/>
    </location>
</feature>
<keyword evidence="6" id="KW-1185">Reference proteome</keyword>
<dbReference type="GO" id="GO:0003723">
    <property type="term" value="F:RNA binding"/>
    <property type="evidence" value="ECO:0007669"/>
    <property type="project" value="UniProtKB-UniRule"/>
</dbReference>
<dbReference type="InterPro" id="IPR004088">
    <property type="entry name" value="KH_dom_type_1"/>
</dbReference>
<name>A0A813G6G1_POLGL</name>
<organism evidence="5 6">
    <name type="scientific">Polarella glacialis</name>
    <name type="common">Dinoflagellate</name>
    <dbReference type="NCBI Taxonomy" id="89957"/>
    <lineage>
        <taxon>Eukaryota</taxon>
        <taxon>Sar</taxon>
        <taxon>Alveolata</taxon>
        <taxon>Dinophyceae</taxon>
        <taxon>Suessiales</taxon>
        <taxon>Suessiaceae</taxon>
        <taxon>Polarella</taxon>
    </lineage>
</organism>
<keyword evidence="1" id="KW-0677">Repeat</keyword>
<feature type="domain" description="K Homology" evidence="4">
    <location>
        <begin position="367"/>
        <end position="439"/>
    </location>
</feature>
<feature type="compositionally biased region" description="Acidic residues" evidence="3">
    <location>
        <begin position="454"/>
        <end position="469"/>
    </location>
</feature>
<dbReference type="InterPro" id="IPR004087">
    <property type="entry name" value="KH_dom"/>
</dbReference>
<dbReference type="PROSITE" id="PS50084">
    <property type="entry name" value="KH_TYPE_1"/>
    <property type="match status" value="2"/>
</dbReference>
<feature type="domain" description="K Homology" evidence="4">
    <location>
        <begin position="145"/>
        <end position="214"/>
    </location>
</feature>
<feature type="region of interest" description="Disordered" evidence="3">
    <location>
        <begin position="1"/>
        <end position="45"/>
    </location>
</feature>
<evidence type="ECO:0000256" key="2">
    <source>
        <dbReference type="PROSITE-ProRule" id="PRU00117"/>
    </source>
</evidence>
<dbReference type="SUPFAM" id="SSF54791">
    <property type="entry name" value="Eukaryotic type KH-domain (KH-domain type I)"/>
    <property type="match status" value="3"/>
</dbReference>
<dbReference type="SMART" id="SM00322">
    <property type="entry name" value="KH"/>
    <property type="match status" value="3"/>
</dbReference>
<evidence type="ECO:0000256" key="3">
    <source>
        <dbReference type="SAM" id="MobiDB-lite"/>
    </source>
</evidence>
<feature type="region of interest" description="Disordered" evidence="3">
    <location>
        <begin position="313"/>
        <end position="347"/>
    </location>
</feature>
<feature type="compositionally biased region" description="Pro residues" evidence="3">
    <location>
        <begin position="16"/>
        <end position="26"/>
    </location>
</feature>
<protein>
    <recommendedName>
        <fullName evidence="4">K Homology domain-containing protein</fullName>
    </recommendedName>
</protein>
<keyword evidence="2" id="KW-0694">RNA-binding</keyword>
<dbReference type="EMBL" id="CAJNNV010027995">
    <property type="protein sequence ID" value="CAE8622532.1"/>
    <property type="molecule type" value="Genomic_DNA"/>
</dbReference>
<dbReference type="PANTHER" id="PTHR10288">
    <property type="entry name" value="KH DOMAIN CONTAINING RNA BINDING PROTEIN"/>
    <property type="match status" value="1"/>
</dbReference>
<sequence length="497" mass="53291">MKRGADGAIGMEPSLKRPPPAPPPAPAAVSSSGSGGSPGGPAVPRTRHAFKALITDGLAASLLGSGGSVKDEIQKETGARLVCSSRGDYFPSTRYRVMGIYSDDPSTILDVFGCIMPTLVEQGDEERRQLGSSDKQSDLTGKEPGEYIFRFCVTRRMQSQLVGTGGCNIKHIRHDSGAKVFLENESVMGHRTGKIIGTPETLLTALRLINEFVQCESEYEEEFYQGFARLVNFSEAEANGWQPPSEPKDGDKPRSARRNIGPGGVVNSATNAQAAESILQVPPAPPPAVPHPAISPVAKSSVSERLLNLNALPKAPPKSLPSLDGGSSSSSSVLPPPPPVPAASDPNEDVDALADALESFPSGTVRLQYSVCCELPAARISAIVGEAGDFLKQVEEASGVAVDIDREGGDWHDANRMMTLVGPLLNIYVAHAMVMSRLRRIEADRAREARELEEANELEPGEEDEDPEDIREQIAKLQEKLARVLTYRERLEQRASS</sequence>
<evidence type="ECO:0000313" key="5">
    <source>
        <dbReference type="EMBL" id="CAE8622532.1"/>
    </source>
</evidence>
<feature type="region of interest" description="Disordered" evidence="3">
    <location>
        <begin position="238"/>
        <end position="267"/>
    </location>
</feature>